<keyword evidence="7" id="KW-0521">NADP</keyword>
<evidence type="ECO:0000256" key="7">
    <source>
        <dbReference type="ARBA" id="ARBA00022857"/>
    </source>
</evidence>
<evidence type="ECO:0000256" key="10">
    <source>
        <dbReference type="ARBA" id="ARBA00031630"/>
    </source>
</evidence>
<evidence type="ECO:0000256" key="5">
    <source>
        <dbReference type="ARBA" id="ARBA00015035"/>
    </source>
</evidence>
<protein>
    <recommendedName>
        <fullName evidence="5">2,5-diamino-6-ribosylamino-4(3H)-pyrimidinone 5'-phosphate reductase</fullName>
        <ecNumber evidence="4">1.1.1.302</ecNumber>
    </recommendedName>
    <alternativeName>
        <fullName evidence="10">2,5-diamino-6-(5-phospho-D-ribosylamino)pyrimidin-4(3H)-one reductase</fullName>
    </alternativeName>
    <alternativeName>
        <fullName evidence="9">2,5-diamino-6-ribitylamino-4(3H)-pyrimidinone 5'-phosphate synthase</fullName>
    </alternativeName>
</protein>
<proteinExistence type="inferred from homology"/>
<comment type="catalytic activity">
    <reaction evidence="12">
        <text>2,5-diamino-6-(1-D-ribitylamino)pyrimidin-4(3H)-one 5'-phosphate + NADP(+) = 2,5-diamino-6-(1-D-ribosylamino)pyrimidin-4(3H)-one 5'-phosphate + NADPH + H(+)</text>
        <dbReference type="Rhea" id="RHEA:27278"/>
        <dbReference type="ChEBI" id="CHEBI:15378"/>
        <dbReference type="ChEBI" id="CHEBI:57783"/>
        <dbReference type="ChEBI" id="CHEBI:58349"/>
        <dbReference type="ChEBI" id="CHEBI:58890"/>
        <dbReference type="ChEBI" id="CHEBI:59545"/>
        <dbReference type="EC" id="1.1.1.302"/>
    </reaction>
</comment>
<keyword evidence="8 14" id="KW-0560">Oxidoreductase</keyword>
<comment type="catalytic activity">
    <reaction evidence="11">
        <text>2,5-diamino-6-(1-D-ribitylamino)pyrimidin-4(3H)-one 5'-phosphate + NAD(+) = 2,5-diamino-6-(1-D-ribosylamino)pyrimidin-4(3H)-one 5'-phosphate + NADH + H(+)</text>
        <dbReference type="Rhea" id="RHEA:27274"/>
        <dbReference type="ChEBI" id="CHEBI:15378"/>
        <dbReference type="ChEBI" id="CHEBI:57540"/>
        <dbReference type="ChEBI" id="CHEBI:57945"/>
        <dbReference type="ChEBI" id="CHEBI:58890"/>
        <dbReference type="ChEBI" id="CHEBI:59545"/>
        <dbReference type="EC" id="1.1.1.302"/>
    </reaction>
</comment>
<comment type="caution">
    <text evidence="14">The sequence shown here is derived from an EMBL/GenBank/DDBJ whole genome shotgun (WGS) entry which is preliminary data.</text>
</comment>
<keyword evidence="6" id="KW-0686">Riboflavin biosynthesis</keyword>
<comment type="function">
    <text evidence="1">Catalyzes an early step in riboflavin biosynthesis, the NADPH-dependent reduction of the ribose side chain of 2,5-diamino-6-ribosylamino-4(3H)-pyrimidinone 5'-phosphate, yielding 2,5-diamino-6-ribitylamino-4(3H)-pyrimidinone 5'-phosphate.</text>
</comment>
<evidence type="ECO:0000256" key="6">
    <source>
        <dbReference type="ARBA" id="ARBA00022619"/>
    </source>
</evidence>
<dbReference type="InterPro" id="IPR011549">
    <property type="entry name" value="RibD_C"/>
</dbReference>
<dbReference type="NCBIfam" id="TIGR00227">
    <property type="entry name" value="ribD_Cterm"/>
    <property type="match status" value="1"/>
</dbReference>
<dbReference type="PANTHER" id="PTHR38011:SF7">
    <property type="entry name" value="2,5-DIAMINO-6-RIBOSYLAMINO-4(3H)-PYRIMIDINONE 5'-PHOSPHATE REDUCTASE"/>
    <property type="match status" value="1"/>
</dbReference>
<dbReference type="GO" id="GO:0009231">
    <property type="term" value="P:riboflavin biosynthetic process"/>
    <property type="evidence" value="ECO:0007669"/>
    <property type="project" value="UniProtKB-KW"/>
</dbReference>
<dbReference type="EC" id="1.1.1.302" evidence="4"/>
<dbReference type="Gene3D" id="3.40.430.10">
    <property type="entry name" value="Dihydrofolate Reductase, subunit A"/>
    <property type="match status" value="1"/>
</dbReference>
<dbReference type="InterPro" id="IPR050765">
    <property type="entry name" value="Riboflavin_Biosynth_HTPR"/>
</dbReference>
<comment type="similarity">
    <text evidence="3">Belongs to the HTP reductase family.</text>
</comment>
<reference evidence="14" key="1">
    <citation type="submission" date="2022-07" db="EMBL/GenBank/DDBJ databases">
        <title>Phylogenomic reconstructions and comparative analyses of Kickxellomycotina fungi.</title>
        <authorList>
            <person name="Reynolds N.K."/>
            <person name="Stajich J.E."/>
            <person name="Barry K."/>
            <person name="Grigoriev I.V."/>
            <person name="Crous P."/>
            <person name="Smith M.E."/>
        </authorList>
    </citation>
    <scope>NUCLEOTIDE SEQUENCE</scope>
    <source>
        <strain evidence="14">NRRL 3115</strain>
    </source>
</reference>
<evidence type="ECO:0000256" key="11">
    <source>
        <dbReference type="ARBA" id="ARBA00047550"/>
    </source>
</evidence>
<dbReference type="OrthoDB" id="5432at2759"/>
<dbReference type="GO" id="GO:0050661">
    <property type="term" value="F:NADP binding"/>
    <property type="evidence" value="ECO:0007669"/>
    <property type="project" value="InterPro"/>
</dbReference>
<sequence length="244" mass="26368">MINTASADNDSALFDQAKEFLHSSLVFSSTAPSVTVTFAQSLDGKIAKPNERIILSGHESMAMTHRLRAMHDAILVGINTVLCDDPRLNVRLVPGDTHAHPRPIVLDSRLTMPLSARLVTSGCNPWVFTSPDHCADRRLALERLGVRVVVVKEGAHGLCLDDVLAKLHKMGIRKLMVEGGAKVIRAFLEEGKAHNLVITTAPVFVGSGVSAMTSEDGFANLTISPTKYQAFGNDIVMVAKVQYS</sequence>
<evidence type="ECO:0000256" key="9">
    <source>
        <dbReference type="ARBA" id="ARBA00030073"/>
    </source>
</evidence>
<accession>A0A9W8KY50</accession>
<evidence type="ECO:0000256" key="8">
    <source>
        <dbReference type="ARBA" id="ARBA00023002"/>
    </source>
</evidence>
<evidence type="ECO:0000256" key="2">
    <source>
        <dbReference type="ARBA" id="ARBA00005104"/>
    </source>
</evidence>
<organism evidence="14 15">
    <name type="scientific">Coemansia spiralis</name>
    <dbReference type="NCBI Taxonomy" id="417178"/>
    <lineage>
        <taxon>Eukaryota</taxon>
        <taxon>Fungi</taxon>
        <taxon>Fungi incertae sedis</taxon>
        <taxon>Zoopagomycota</taxon>
        <taxon>Kickxellomycotina</taxon>
        <taxon>Kickxellomycetes</taxon>
        <taxon>Kickxellales</taxon>
        <taxon>Kickxellaceae</taxon>
        <taxon>Coemansia</taxon>
    </lineage>
</organism>
<dbReference type="InterPro" id="IPR002734">
    <property type="entry name" value="RibDG_C"/>
</dbReference>
<comment type="pathway">
    <text evidence="2">Cofactor biosynthesis; riboflavin biosynthesis.</text>
</comment>
<dbReference type="Pfam" id="PF01872">
    <property type="entry name" value="RibD_C"/>
    <property type="match status" value="1"/>
</dbReference>
<name>A0A9W8KY50_9FUNG</name>
<gene>
    <name evidence="14" type="primary">RIB7</name>
    <name evidence="14" type="ORF">GGI25_001711</name>
</gene>
<evidence type="ECO:0000313" key="14">
    <source>
        <dbReference type="EMBL" id="KAJ2679143.1"/>
    </source>
</evidence>
<evidence type="ECO:0000256" key="3">
    <source>
        <dbReference type="ARBA" id="ARBA00009723"/>
    </source>
</evidence>
<dbReference type="Proteomes" id="UP001151518">
    <property type="component" value="Unassembled WGS sequence"/>
</dbReference>
<evidence type="ECO:0000256" key="4">
    <source>
        <dbReference type="ARBA" id="ARBA00012851"/>
    </source>
</evidence>
<evidence type="ECO:0000256" key="12">
    <source>
        <dbReference type="ARBA" id="ARBA00049020"/>
    </source>
</evidence>
<dbReference type="GO" id="GO:0008703">
    <property type="term" value="F:5-amino-6-(5-phosphoribosylamino)uracil reductase activity"/>
    <property type="evidence" value="ECO:0007669"/>
    <property type="project" value="InterPro"/>
</dbReference>
<dbReference type="InterPro" id="IPR024072">
    <property type="entry name" value="DHFR-like_dom_sf"/>
</dbReference>
<dbReference type="PANTHER" id="PTHR38011">
    <property type="entry name" value="DIHYDROFOLATE REDUCTASE FAMILY PROTEIN (AFU_ORTHOLOGUE AFUA_8G06820)"/>
    <property type="match status" value="1"/>
</dbReference>
<dbReference type="AlphaFoldDB" id="A0A9W8KY50"/>
<dbReference type="SUPFAM" id="SSF53597">
    <property type="entry name" value="Dihydrofolate reductase-like"/>
    <property type="match status" value="1"/>
</dbReference>
<dbReference type="EMBL" id="JANBTW010000014">
    <property type="protein sequence ID" value="KAJ2679143.1"/>
    <property type="molecule type" value="Genomic_DNA"/>
</dbReference>
<evidence type="ECO:0000313" key="15">
    <source>
        <dbReference type="Proteomes" id="UP001151518"/>
    </source>
</evidence>
<evidence type="ECO:0000259" key="13">
    <source>
        <dbReference type="Pfam" id="PF01872"/>
    </source>
</evidence>
<feature type="domain" description="Bacterial bifunctional deaminase-reductase C-terminal" evidence="13">
    <location>
        <begin position="32"/>
        <end position="236"/>
    </location>
</feature>
<evidence type="ECO:0000256" key="1">
    <source>
        <dbReference type="ARBA" id="ARBA00003555"/>
    </source>
</evidence>